<dbReference type="AlphaFoldDB" id="A0A4Y2GKV8"/>
<evidence type="ECO:0000313" key="1">
    <source>
        <dbReference type="EMBL" id="GBM53797.1"/>
    </source>
</evidence>
<comment type="caution">
    <text evidence="1">The sequence shown here is derived from an EMBL/GenBank/DDBJ whole genome shotgun (WGS) entry which is preliminary data.</text>
</comment>
<organism evidence="1 2">
    <name type="scientific">Araneus ventricosus</name>
    <name type="common">Orbweaver spider</name>
    <name type="synonym">Epeira ventricosa</name>
    <dbReference type="NCBI Taxonomy" id="182803"/>
    <lineage>
        <taxon>Eukaryota</taxon>
        <taxon>Metazoa</taxon>
        <taxon>Ecdysozoa</taxon>
        <taxon>Arthropoda</taxon>
        <taxon>Chelicerata</taxon>
        <taxon>Arachnida</taxon>
        <taxon>Araneae</taxon>
        <taxon>Araneomorphae</taxon>
        <taxon>Entelegynae</taxon>
        <taxon>Araneoidea</taxon>
        <taxon>Araneidae</taxon>
        <taxon>Araneus</taxon>
    </lineage>
</organism>
<reference evidence="1 2" key="1">
    <citation type="journal article" date="2019" name="Sci. Rep.">
        <title>Orb-weaving spider Araneus ventricosus genome elucidates the spidroin gene catalogue.</title>
        <authorList>
            <person name="Kono N."/>
            <person name="Nakamura H."/>
            <person name="Ohtoshi R."/>
            <person name="Moran D.A.P."/>
            <person name="Shinohara A."/>
            <person name="Yoshida Y."/>
            <person name="Fujiwara M."/>
            <person name="Mori M."/>
            <person name="Tomita M."/>
            <person name="Arakawa K."/>
        </authorList>
    </citation>
    <scope>NUCLEOTIDE SEQUENCE [LARGE SCALE GENOMIC DNA]</scope>
</reference>
<dbReference type="EMBL" id="BGPR01001433">
    <property type="protein sequence ID" value="GBM53797.1"/>
    <property type="molecule type" value="Genomic_DNA"/>
</dbReference>
<keyword evidence="2" id="KW-1185">Reference proteome</keyword>
<protein>
    <submittedName>
        <fullName evidence="1">Uncharacterized protein</fullName>
    </submittedName>
</protein>
<accession>A0A4Y2GKV8</accession>
<dbReference type="Proteomes" id="UP000499080">
    <property type="component" value="Unassembled WGS sequence"/>
</dbReference>
<sequence>MGIRIIFSFATACIVSFDKAWKIYRRRSFSSMGSINGQRRFMGRQHFIILNHCPYFEYGKKGIINEEENMDIPMTSSIKQKSEQ</sequence>
<proteinExistence type="predicted"/>
<evidence type="ECO:0000313" key="2">
    <source>
        <dbReference type="Proteomes" id="UP000499080"/>
    </source>
</evidence>
<gene>
    <name evidence="1" type="ORF">AVEN_180448_1</name>
</gene>
<name>A0A4Y2GKV8_ARAVE</name>